<feature type="domain" description="Transglycosylase SLT" evidence="2">
    <location>
        <begin position="90"/>
        <end position="195"/>
    </location>
</feature>
<reference evidence="3" key="1">
    <citation type="journal article" date="2012" name="Science">
        <title>Fermentation, hydrogen, and sulfur metabolism in multiple uncultivated bacterial phyla.</title>
        <authorList>
            <person name="Wrighton K.C."/>
            <person name="Thomas B.C."/>
            <person name="Sharon I."/>
            <person name="Miller C.S."/>
            <person name="Castelle C.J."/>
            <person name="VerBerkmoes N.C."/>
            <person name="Wilkins M.J."/>
            <person name="Hettich R.L."/>
            <person name="Lipton M.S."/>
            <person name="Williams K.H."/>
            <person name="Long P.E."/>
            <person name="Banfield J.F."/>
        </authorList>
    </citation>
    <scope>NUCLEOTIDE SEQUENCE [LARGE SCALE GENOMIC DNA]</scope>
</reference>
<proteinExistence type="predicted"/>
<dbReference type="InterPro" id="IPR023346">
    <property type="entry name" value="Lysozyme-like_dom_sf"/>
</dbReference>
<comment type="caution">
    <text evidence="3">The sequence shown here is derived from an EMBL/GenBank/DDBJ whole genome shotgun (WGS) entry which is preliminary data.</text>
</comment>
<protein>
    <recommendedName>
        <fullName evidence="2">Transglycosylase SLT domain-containing protein</fullName>
    </recommendedName>
</protein>
<accession>K2BV53</accession>
<dbReference type="PANTHER" id="PTHR37423:SF2">
    <property type="entry name" value="MEMBRANE-BOUND LYTIC MUREIN TRANSGLYCOSYLASE C"/>
    <property type="match status" value="1"/>
</dbReference>
<dbReference type="EMBL" id="AMFJ01021650">
    <property type="protein sequence ID" value="EKD66104.1"/>
    <property type="molecule type" value="Genomic_DNA"/>
</dbReference>
<dbReference type="Gene3D" id="1.10.530.10">
    <property type="match status" value="1"/>
</dbReference>
<name>K2BV53_9BACT</name>
<feature type="transmembrane region" description="Helical" evidence="1">
    <location>
        <begin position="7"/>
        <end position="26"/>
    </location>
</feature>
<dbReference type="PANTHER" id="PTHR37423">
    <property type="entry name" value="SOLUBLE LYTIC MUREIN TRANSGLYCOSYLASE-RELATED"/>
    <property type="match status" value="1"/>
</dbReference>
<evidence type="ECO:0000256" key="1">
    <source>
        <dbReference type="SAM" id="Phobius"/>
    </source>
</evidence>
<dbReference type="CDD" id="cd16894">
    <property type="entry name" value="MltD-like"/>
    <property type="match status" value="1"/>
</dbReference>
<organism evidence="3">
    <name type="scientific">uncultured bacterium</name>
    <name type="common">gcode 4</name>
    <dbReference type="NCBI Taxonomy" id="1234023"/>
    <lineage>
        <taxon>Bacteria</taxon>
        <taxon>environmental samples</taxon>
    </lineage>
</organism>
<sequence>MIKYRKIFIISILFFLGSFLFYLGSFSKIKKLDITKIINYNDINFANELVSFDDKYYFNKEKFEKELSITRYNLYQFVLYHKREPLYLPIIEKKLKEAGIPDDFKYLAIAESSLKNDALSNSNAWGIWQFIPETGKRYWLIINENIDERYNFEKETDAAIAYFKKLYEDFKNRTLVAAAYNRWENWLRRALDDQKVNSYYDLYINEETWRYVFRILAIKYLMKNRYEIFSRDDLWEQFTLPETKEIEIRDITSFKKWTQDNWYNYASLKQLNPWIIWDIIPEGSWKIKVFDY</sequence>
<dbReference type="InterPro" id="IPR008258">
    <property type="entry name" value="Transglycosylase_SLT_dom_1"/>
</dbReference>
<keyword evidence="1" id="KW-1133">Transmembrane helix</keyword>
<dbReference type="Pfam" id="PF01464">
    <property type="entry name" value="SLT"/>
    <property type="match status" value="1"/>
</dbReference>
<keyword evidence="1" id="KW-0812">Transmembrane</keyword>
<evidence type="ECO:0000313" key="3">
    <source>
        <dbReference type="EMBL" id="EKD66104.1"/>
    </source>
</evidence>
<dbReference type="AlphaFoldDB" id="K2BV53"/>
<evidence type="ECO:0000259" key="2">
    <source>
        <dbReference type="Pfam" id="PF01464"/>
    </source>
</evidence>
<gene>
    <name evidence="3" type="ORF">ACD_49C00064G0007</name>
</gene>
<dbReference type="SUPFAM" id="SSF53955">
    <property type="entry name" value="Lysozyme-like"/>
    <property type="match status" value="1"/>
</dbReference>
<keyword evidence="1" id="KW-0472">Membrane</keyword>